<keyword evidence="1" id="KW-0812">Transmembrane</keyword>
<dbReference type="AlphaFoldDB" id="A0A090TB56"/>
<keyword evidence="1" id="KW-1133">Transmembrane helix</keyword>
<name>A0A090TB56_9VIBR</name>
<dbReference type="EMBL" id="BBMT01000008">
    <property type="protein sequence ID" value="GAL35954.1"/>
    <property type="molecule type" value="Genomic_DNA"/>
</dbReference>
<evidence type="ECO:0000256" key="1">
    <source>
        <dbReference type="SAM" id="Phobius"/>
    </source>
</evidence>
<sequence length="41" mass="4754">MWSVINFFLPIVWGGHITLLYLAGIVTPLVNQLLHWFWSAV</sequence>
<proteinExistence type="predicted"/>
<accession>A0A090TB56</accession>
<evidence type="ECO:0000313" key="3">
    <source>
        <dbReference type="Proteomes" id="UP000029224"/>
    </source>
</evidence>
<dbReference type="Proteomes" id="UP000029224">
    <property type="component" value="Unassembled WGS sequence"/>
</dbReference>
<feature type="transmembrane region" description="Helical" evidence="1">
    <location>
        <begin position="7"/>
        <end position="30"/>
    </location>
</feature>
<organism evidence="2 3">
    <name type="scientific">Vibrio maritimus</name>
    <dbReference type="NCBI Taxonomy" id="990268"/>
    <lineage>
        <taxon>Bacteria</taxon>
        <taxon>Pseudomonadati</taxon>
        <taxon>Pseudomonadota</taxon>
        <taxon>Gammaproteobacteria</taxon>
        <taxon>Vibrionales</taxon>
        <taxon>Vibrionaceae</taxon>
        <taxon>Vibrio</taxon>
    </lineage>
</organism>
<keyword evidence="3" id="KW-1185">Reference proteome</keyword>
<reference evidence="2 3" key="1">
    <citation type="submission" date="2014-09" db="EMBL/GenBank/DDBJ databases">
        <title>Vibrio maritimus JCM 19240. (C210) whole genome shotgun sequence.</title>
        <authorList>
            <person name="Sawabe T."/>
            <person name="Meirelles P."/>
            <person name="Nakanishi M."/>
            <person name="Sayaka M."/>
            <person name="Hattori M."/>
            <person name="Ohkuma M."/>
        </authorList>
    </citation>
    <scope>NUCLEOTIDE SEQUENCE [LARGE SCALE GENOMIC DNA]</scope>
    <source>
        <strain evidence="2 3">JCM 19240</strain>
    </source>
</reference>
<reference evidence="2 3" key="2">
    <citation type="submission" date="2014-09" db="EMBL/GenBank/DDBJ databases">
        <authorList>
            <consortium name="NBRP consortium"/>
            <person name="Sawabe T."/>
            <person name="Meirelles P."/>
            <person name="Nakanishi M."/>
            <person name="Sayaka M."/>
            <person name="Hattori M."/>
            <person name="Ohkuma M."/>
        </authorList>
    </citation>
    <scope>NUCLEOTIDE SEQUENCE [LARGE SCALE GENOMIC DNA]</scope>
    <source>
        <strain evidence="2 3">JCM 19240</strain>
    </source>
</reference>
<comment type="caution">
    <text evidence="2">The sequence shown here is derived from an EMBL/GenBank/DDBJ whole genome shotgun (WGS) entry which is preliminary data.</text>
</comment>
<gene>
    <name evidence="2" type="ORF">JCM19240_4889</name>
</gene>
<protein>
    <submittedName>
        <fullName evidence="2">Uncharacterized protein</fullName>
    </submittedName>
</protein>
<evidence type="ECO:0000313" key="2">
    <source>
        <dbReference type="EMBL" id="GAL35954.1"/>
    </source>
</evidence>
<keyword evidence="1" id="KW-0472">Membrane</keyword>